<dbReference type="InterPro" id="IPR006342">
    <property type="entry name" value="FkbM_mtfrase"/>
</dbReference>
<dbReference type="RefSeq" id="WP_047977539.1">
    <property type="nucleotide sequence ID" value="NZ_JWIZ01000062.1"/>
</dbReference>
<dbReference type="PANTHER" id="PTHR34203:SF15">
    <property type="entry name" value="SLL1173 PROTEIN"/>
    <property type="match status" value="1"/>
</dbReference>
<dbReference type="InterPro" id="IPR052514">
    <property type="entry name" value="SAM-dependent_MTase"/>
</dbReference>
<dbReference type="EMBL" id="JWIZ01000062">
    <property type="protein sequence ID" value="KMK50874.1"/>
    <property type="molecule type" value="Genomic_DNA"/>
</dbReference>
<dbReference type="SUPFAM" id="SSF53335">
    <property type="entry name" value="S-adenosyl-L-methionine-dependent methyltransferases"/>
    <property type="match status" value="1"/>
</dbReference>
<evidence type="ECO:0000259" key="1">
    <source>
        <dbReference type="Pfam" id="PF05050"/>
    </source>
</evidence>
<accession>A0A0J5P5X0</accession>
<dbReference type="NCBIfam" id="TIGR01444">
    <property type="entry name" value="fkbM_fam"/>
    <property type="match status" value="1"/>
</dbReference>
<keyword evidence="3" id="KW-1185">Reference proteome</keyword>
<evidence type="ECO:0000313" key="2">
    <source>
        <dbReference type="EMBL" id="KMK50874.1"/>
    </source>
</evidence>
<dbReference type="AlphaFoldDB" id="A0A0J5P5X0"/>
<dbReference type="STRING" id="67855.RO21_09435"/>
<dbReference type="PANTHER" id="PTHR34203">
    <property type="entry name" value="METHYLTRANSFERASE, FKBM FAMILY PROTEIN"/>
    <property type="match status" value="1"/>
</dbReference>
<dbReference type="Proteomes" id="UP000036270">
    <property type="component" value="Unassembled WGS sequence"/>
</dbReference>
<protein>
    <recommendedName>
        <fullName evidence="1">Methyltransferase FkbM domain-containing protein</fullName>
    </recommendedName>
</protein>
<organism evidence="2 3">
    <name type="scientific">Muribacter muris</name>
    <dbReference type="NCBI Taxonomy" id="67855"/>
    <lineage>
        <taxon>Bacteria</taxon>
        <taxon>Pseudomonadati</taxon>
        <taxon>Pseudomonadota</taxon>
        <taxon>Gammaproteobacteria</taxon>
        <taxon>Pasteurellales</taxon>
        <taxon>Pasteurellaceae</taxon>
        <taxon>Muribacter</taxon>
    </lineage>
</organism>
<comment type="caution">
    <text evidence="2">The sequence shown here is derived from an EMBL/GenBank/DDBJ whole genome shotgun (WGS) entry which is preliminary data.</text>
</comment>
<dbReference type="InterPro" id="IPR029063">
    <property type="entry name" value="SAM-dependent_MTases_sf"/>
</dbReference>
<feature type="domain" description="Methyltransferase FkbM" evidence="1">
    <location>
        <begin position="51"/>
        <end position="217"/>
    </location>
</feature>
<sequence>MRSRIYTLKWGNFNLIDGDFISGYARTYGEWSEVEVQFFRQVLSAQSNIIEVGANIGMHAVPLAKMAHQGKLFCFEPQRIIFQVLCSNLAINQLTNVYTYQQGVSDEAGVIQIASSDYETAWNYGSFSLDKGFNTEGTFQGNIAYESVQVVKIDEHPEIQTLPHLSLLKIDAEGFDLNVLKGAIQTIEKHKPVIFIEAHLHKSQDLIRYLNQLGYRCFWFISDRYQPNNHFGQPKTISGLDYNLACFHESQTPTLPTSLLANPDSLPDTLPLLSYN</sequence>
<evidence type="ECO:0000313" key="3">
    <source>
        <dbReference type="Proteomes" id="UP000036270"/>
    </source>
</evidence>
<dbReference type="PATRIC" id="fig|67855.3.peg.1987"/>
<gene>
    <name evidence="2" type="ORF">RO21_09435</name>
</gene>
<dbReference type="Gene3D" id="3.40.50.150">
    <property type="entry name" value="Vaccinia Virus protein VP39"/>
    <property type="match status" value="1"/>
</dbReference>
<name>A0A0J5P5X0_9PAST</name>
<dbReference type="Pfam" id="PF05050">
    <property type="entry name" value="Methyltransf_21"/>
    <property type="match status" value="1"/>
</dbReference>
<reference evidence="2 3" key="1">
    <citation type="submission" date="2014-12" db="EMBL/GenBank/DDBJ databases">
        <title>Reclassification of Actinobacillus muris as Muribacter muris.</title>
        <authorList>
            <person name="Christensen H."/>
            <person name="Nicklas W."/>
            <person name="Bisgaard M."/>
        </authorList>
    </citation>
    <scope>NUCLEOTIDE SEQUENCE [LARGE SCALE GENOMIC DNA]</scope>
    <source>
        <strain evidence="2 3">Ackerman80-443D</strain>
    </source>
</reference>
<proteinExistence type="predicted"/>